<gene>
    <name evidence="2" type="ordered locus">RB2501_02970</name>
</gene>
<name>A4CPN1_ROBBH</name>
<dbReference type="EMBL" id="CP001712">
    <property type="protein sequence ID" value="EAR14352.1"/>
    <property type="molecule type" value="Genomic_DNA"/>
</dbReference>
<dbReference type="KEGG" id="rbi:RB2501_02970"/>
<keyword evidence="1" id="KW-0175">Coiled coil</keyword>
<organism evidence="2 3">
    <name type="scientific">Robiginitalea biformata (strain ATCC BAA-864 / DSM 15991 / KCTC 12146 / HTCC2501)</name>
    <dbReference type="NCBI Taxonomy" id="313596"/>
    <lineage>
        <taxon>Bacteria</taxon>
        <taxon>Pseudomonadati</taxon>
        <taxon>Bacteroidota</taxon>
        <taxon>Flavobacteriia</taxon>
        <taxon>Flavobacteriales</taxon>
        <taxon>Flavobacteriaceae</taxon>
        <taxon>Robiginitalea</taxon>
    </lineage>
</organism>
<keyword evidence="3" id="KW-1185">Reference proteome</keyword>
<evidence type="ECO:0000313" key="2">
    <source>
        <dbReference type="EMBL" id="EAR14352.1"/>
    </source>
</evidence>
<dbReference type="HOGENOM" id="CLU_061776_0_0_10"/>
<dbReference type="STRING" id="313596.RB2501_02970"/>
<dbReference type="Proteomes" id="UP000009049">
    <property type="component" value="Chromosome"/>
</dbReference>
<proteinExistence type="predicted"/>
<evidence type="ECO:0000313" key="3">
    <source>
        <dbReference type="Proteomes" id="UP000009049"/>
    </source>
</evidence>
<feature type="coiled-coil region" evidence="1">
    <location>
        <begin position="20"/>
        <end position="48"/>
    </location>
</feature>
<accession>A4CPN1</accession>
<sequence>MLILASTQLALGQEPYENRVESLKEMREQVSLQEKEALKQEILRIEERLIDGEITEAEAAQLKEAAAEKRALNIADRLNMIDREIALLERNEGEVLGTRKNRDDAGEVVGFNIRFNDEDVFSWRERNRPVKYDRRTYSDLVVAVGFNNAMASGRSLEEAPYKLAGSRFFEIGWSWRTRVFNNSNFLRFHYGVSLQFNGLKPEGNQYFVAEDGQTNLQEFEYELDKSKFRMDNLVVPVYLEFGPSRYKEYEDHFRYSLENQFRIGLGGYGGFNLGARQKLKYTRDGERVKDKLKRGYNTSDLVYGLAGYIGVEGVLLYAKYDLNPIFENAAVDEHNLSMGLRFDL</sequence>
<evidence type="ECO:0008006" key="4">
    <source>
        <dbReference type="Google" id="ProtNLM"/>
    </source>
</evidence>
<dbReference type="eggNOG" id="COG0086">
    <property type="taxonomic scope" value="Bacteria"/>
</dbReference>
<dbReference type="AlphaFoldDB" id="A4CPN1"/>
<protein>
    <recommendedName>
        <fullName evidence="4">Outer membrane protein beta-barrel domain-containing protein</fullName>
    </recommendedName>
</protein>
<evidence type="ECO:0000256" key="1">
    <source>
        <dbReference type="SAM" id="Coils"/>
    </source>
</evidence>
<reference evidence="2 3" key="1">
    <citation type="journal article" date="2009" name="J. Bacteriol.">
        <title>Complete genome sequence of Robiginitalea biformata HTCC2501.</title>
        <authorList>
            <person name="Oh H.M."/>
            <person name="Giovannoni S.J."/>
            <person name="Lee K."/>
            <person name="Ferriera S."/>
            <person name="Johnson J."/>
            <person name="Cho J.C."/>
        </authorList>
    </citation>
    <scope>NUCLEOTIDE SEQUENCE [LARGE SCALE GENOMIC DNA]</scope>
    <source>
        <strain evidence="3">ATCC BAA-864 / HTCC2501 / KCTC 12146</strain>
    </source>
</reference>